<name>A0ABZ0XY02_9BURK</name>
<dbReference type="GeneID" id="43164958"/>
<dbReference type="Pfam" id="PF00577">
    <property type="entry name" value="Usher"/>
    <property type="match status" value="1"/>
</dbReference>
<dbReference type="EMBL" id="CP140152">
    <property type="protein sequence ID" value="WQH03995.1"/>
    <property type="molecule type" value="Genomic_DNA"/>
</dbReference>
<organism evidence="1 2">
    <name type="scientific">Duganella zoogloeoides</name>
    <dbReference type="NCBI Taxonomy" id="75659"/>
    <lineage>
        <taxon>Bacteria</taxon>
        <taxon>Pseudomonadati</taxon>
        <taxon>Pseudomonadota</taxon>
        <taxon>Betaproteobacteria</taxon>
        <taxon>Burkholderiales</taxon>
        <taxon>Oxalobacteraceae</taxon>
        <taxon>Telluria group</taxon>
        <taxon>Duganella</taxon>
    </lineage>
</organism>
<dbReference type="InterPro" id="IPR000015">
    <property type="entry name" value="Fimb_usher"/>
</dbReference>
<dbReference type="Gene3D" id="2.60.40.2610">
    <property type="entry name" value="Outer membrane usher protein FimD, plug domain"/>
    <property type="match status" value="1"/>
</dbReference>
<accession>A0ABZ0XY02</accession>
<evidence type="ECO:0000313" key="1">
    <source>
        <dbReference type="EMBL" id="WQH03995.1"/>
    </source>
</evidence>
<dbReference type="InterPro" id="IPR042186">
    <property type="entry name" value="FimD_plug_dom"/>
</dbReference>
<dbReference type="PANTHER" id="PTHR30451">
    <property type="entry name" value="OUTER MEMBRANE USHER PROTEIN"/>
    <property type="match status" value="1"/>
</dbReference>
<keyword evidence="2" id="KW-1185">Reference proteome</keyword>
<proteinExistence type="predicted"/>
<dbReference type="PANTHER" id="PTHR30451:SF5">
    <property type="entry name" value="SLR0019 PROTEIN"/>
    <property type="match status" value="1"/>
</dbReference>
<evidence type="ECO:0000313" key="2">
    <source>
        <dbReference type="Proteomes" id="UP001326110"/>
    </source>
</evidence>
<sequence>MAVLALLAGGAMDGVRAQMPAAPAPMPVPASAPASATTSAASEEELFLEVTLNGQETGLILRFTRQPGTVLGSTGLNTTVQNLRDLELDPQRLGVADRESVNLDDVPGLRYTYDAASQRLALRLDDALRTPVALNARSLRQPGEASVTPGAVFSYDAFARRGDERYLSVANELRYFNNNGVFSTTGVFNTSSLLTQYVRLDSSWVHSDPHTLETWQVGDLISSSLTWSRSLRMGGVQWRKSFDLRPDLLTFPVASLAGSSVVPSAVSLYVNGVRQMETAVPSGPFVINQVSGLSGAGQATLVTRDTAGRAVTTVVPLYVDTRLLAEGLTDYSVELGVLRRDYTSKSFHYDHSPALSGSMRRGVTDRVTVEAHGEAGNGVVNGGVGGMWRMGQIGVLTGSVAASAGTGKGAQASIGYQYLSPGFSVDMESLRASRHYSDLGTAEGGPGVRASNRVNVNMGLFGGQTLGLSFISQRVPVSPPARVAALSYAATLGAGLYLSVSAYRDFRDANTRGVFFSLSGTFGDRLSANASRGRQNGVQSKNLTLGRTVDYAGGFGWGLQSLENNGATLRQAQGTYLGNYGQVGAFLQESGGKRETAFSASGSVVVMDGSVHAARQVGAGFALVSAGVGGLPVLQENRPIGTTSSSGYLLVPNLTPYLSNQISIDTSSLPLDARIARTTLTVVPARRSGVVAQFPVETYAAATVILHDAAGQPLATGLEVVHLESGATTVTGFDGLAFIDNLAPLNHVQAVVEGRRCIAEFAYVKEQGNAMPTIGPVVCRSVQ</sequence>
<dbReference type="Proteomes" id="UP001326110">
    <property type="component" value="Chromosome"/>
</dbReference>
<dbReference type="Gene3D" id="2.60.40.3110">
    <property type="match status" value="1"/>
</dbReference>
<protein>
    <submittedName>
        <fullName evidence="1">Fimbria/pilus outer membrane usher protein</fullName>
    </submittedName>
</protein>
<dbReference type="RefSeq" id="WP_019923343.1">
    <property type="nucleotide sequence ID" value="NZ_CP140152.1"/>
</dbReference>
<reference evidence="1 2" key="1">
    <citation type="submission" date="2023-11" db="EMBL/GenBank/DDBJ databases">
        <title>MicrobeMod: A computational toolkit for identifying prokaryotic methylation and restriction-modification with nanopore sequencing.</title>
        <authorList>
            <person name="Crits-Christoph A."/>
            <person name="Kang S.C."/>
            <person name="Lee H."/>
            <person name="Ostrov N."/>
        </authorList>
    </citation>
    <scope>NUCLEOTIDE SEQUENCE [LARGE SCALE GENOMIC DNA]</scope>
    <source>
        <strain evidence="1 2">ATCC 25935</strain>
    </source>
</reference>
<gene>
    <name evidence="1" type="ORF">SR858_23560</name>
</gene>